<organism evidence="9 10">
    <name type="scientific">Amnibacterium setariae</name>
    <dbReference type="NCBI Taxonomy" id="2306585"/>
    <lineage>
        <taxon>Bacteria</taxon>
        <taxon>Bacillati</taxon>
        <taxon>Actinomycetota</taxon>
        <taxon>Actinomycetes</taxon>
        <taxon>Micrococcales</taxon>
        <taxon>Microbacteriaceae</taxon>
        <taxon>Amnibacterium</taxon>
    </lineage>
</organism>
<gene>
    <name evidence="9" type="ORF">D1781_13935</name>
</gene>
<dbReference type="Pfam" id="PF00701">
    <property type="entry name" value="DHDPS"/>
    <property type="match status" value="1"/>
</dbReference>
<dbReference type="EMBL" id="QXTG01000002">
    <property type="protein sequence ID" value="RIX28968.1"/>
    <property type="molecule type" value="Genomic_DNA"/>
</dbReference>
<dbReference type="InterPro" id="IPR002220">
    <property type="entry name" value="DapA-like"/>
</dbReference>
<name>A0A3A1TZD3_9MICO</name>
<comment type="pathway">
    <text evidence="2 5">Carbohydrate acid metabolism; D-glucarate degradation; 2,5-dioxopentanoate from D-glucarate: step 2/2.</text>
</comment>
<dbReference type="AlphaFoldDB" id="A0A3A1TZD3"/>
<dbReference type="InterPro" id="IPR013785">
    <property type="entry name" value="Aldolase_TIM"/>
</dbReference>
<dbReference type="SMART" id="SM01130">
    <property type="entry name" value="DHDPS"/>
    <property type="match status" value="1"/>
</dbReference>
<comment type="caution">
    <text evidence="9">The sequence shown here is derived from an EMBL/GenBank/DDBJ whole genome shotgun (WGS) entry which is preliminary data.</text>
</comment>
<evidence type="ECO:0000256" key="8">
    <source>
        <dbReference type="PIRSR" id="PIRSR001365-2"/>
    </source>
</evidence>
<protein>
    <recommendedName>
        <fullName evidence="5">Probable 5-dehydro-4-deoxyglucarate dehydratase</fullName>
        <ecNumber evidence="5">4.2.1.41</ecNumber>
    </recommendedName>
    <alternativeName>
        <fullName evidence="5">5-keto-4-deoxy-glucarate dehydratase</fullName>
        <shortName evidence="5">KDGDH</shortName>
    </alternativeName>
</protein>
<evidence type="ECO:0000256" key="4">
    <source>
        <dbReference type="ARBA" id="ARBA00023239"/>
    </source>
</evidence>
<dbReference type="HAMAP" id="MF_00694">
    <property type="entry name" value="KDGDH"/>
    <property type="match status" value="1"/>
</dbReference>
<feature type="active site" description="Proton donor/acceptor" evidence="7">
    <location>
        <position position="133"/>
    </location>
</feature>
<dbReference type="PANTHER" id="PTHR12128">
    <property type="entry name" value="DIHYDRODIPICOLINATE SYNTHASE"/>
    <property type="match status" value="1"/>
</dbReference>
<dbReference type="UniPathway" id="UPA00564">
    <property type="reaction ID" value="UER00628"/>
</dbReference>
<comment type="catalytic activity">
    <reaction evidence="1 5">
        <text>5-dehydro-4-deoxy-D-glucarate + H(+) = 2,5-dioxopentanoate + CO2 + H2O</text>
        <dbReference type="Rhea" id="RHEA:24608"/>
        <dbReference type="ChEBI" id="CHEBI:15377"/>
        <dbReference type="ChEBI" id="CHEBI:15378"/>
        <dbReference type="ChEBI" id="CHEBI:16526"/>
        <dbReference type="ChEBI" id="CHEBI:42819"/>
        <dbReference type="ChEBI" id="CHEBI:58136"/>
        <dbReference type="EC" id="4.2.1.41"/>
    </reaction>
</comment>
<evidence type="ECO:0000256" key="2">
    <source>
        <dbReference type="ARBA" id="ARBA00004983"/>
    </source>
</evidence>
<dbReference type="RefSeq" id="WP_119483351.1">
    <property type="nucleotide sequence ID" value="NZ_QXTG01000002.1"/>
</dbReference>
<comment type="similarity">
    <text evidence="3 5 6">Belongs to the DapA family.</text>
</comment>
<dbReference type="GO" id="GO:0047448">
    <property type="term" value="F:5-dehydro-4-deoxyglucarate dehydratase activity"/>
    <property type="evidence" value="ECO:0007669"/>
    <property type="project" value="UniProtKB-UniRule"/>
</dbReference>
<reference evidence="10" key="1">
    <citation type="submission" date="2018-09" db="EMBL/GenBank/DDBJ databases">
        <authorList>
            <person name="Kim I."/>
        </authorList>
    </citation>
    <scope>NUCLEOTIDE SEQUENCE [LARGE SCALE GENOMIC DNA]</scope>
    <source>
        <strain evidence="10">DD4a</strain>
    </source>
</reference>
<evidence type="ECO:0000256" key="6">
    <source>
        <dbReference type="PIRNR" id="PIRNR001365"/>
    </source>
</evidence>
<evidence type="ECO:0000256" key="5">
    <source>
        <dbReference type="HAMAP-Rule" id="MF_00694"/>
    </source>
</evidence>
<evidence type="ECO:0000313" key="10">
    <source>
        <dbReference type="Proteomes" id="UP000265742"/>
    </source>
</evidence>
<accession>A0A3A1TZD3</accession>
<feature type="active site" description="Schiff-base intermediate with substrate" evidence="7">
    <location>
        <position position="158"/>
    </location>
</feature>
<evidence type="ECO:0000256" key="1">
    <source>
        <dbReference type="ARBA" id="ARBA00001446"/>
    </source>
</evidence>
<dbReference type="NCBIfam" id="NF002958">
    <property type="entry name" value="PRK03620.1"/>
    <property type="match status" value="1"/>
</dbReference>
<dbReference type="OrthoDB" id="8995637at2"/>
<proteinExistence type="inferred from homology"/>
<dbReference type="GO" id="GO:0042838">
    <property type="term" value="P:D-glucarate catabolic process"/>
    <property type="evidence" value="ECO:0007669"/>
    <property type="project" value="UniProtKB-UniRule"/>
</dbReference>
<evidence type="ECO:0000256" key="3">
    <source>
        <dbReference type="ARBA" id="ARBA00007592"/>
    </source>
</evidence>
<dbReference type="EC" id="4.2.1.41" evidence="5"/>
<dbReference type="PANTHER" id="PTHR12128:SF19">
    <property type="entry name" value="5-DEHYDRO-4-DEOXYGLUCARATE DEHYDRATASE 2-RELATED"/>
    <property type="match status" value="1"/>
</dbReference>
<evidence type="ECO:0000256" key="7">
    <source>
        <dbReference type="PIRSR" id="PIRSR001365-1"/>
    </source>
</evidence>
<sequence length="302" mass="31503">MRFDGVLFFPVTPFGDDGEVAPAVLREHVAAGVAHGAGGVFAGCGTGEFHALTLEECVAVTRIAVEAAGGAVPVVTGVGGSVTQAARLAARAADEGADAVLLLPPSLVTGPASGLERYVEAVAGASPLPVVVYNRGTALYPPALMRRLAADPRIIGFKDGAGDVARVQEIVAVVREVRDDFAFFNGLLTAEASQAAYRGIGVPLYSSAAFAMAPEIATAYYDAYVAEDEERRLRVLREFYLPLVALRDETPGFGVSLVKAGLRLQGVPVGAVRPPLVDPDPRQEEQLAQILARGRELAAELA</sequence>
<dbReference type="InterPro" id="IPR017655">
    <property type="entry name" value="Dehydro-deoxyglucarate_dehyd"/>
</dbReference>
<dbReference type="Proteomes" id="UP000265742">
    <property type="component" value="Unassembled WGS sequence"/>
</dbReference>
<keyword evidence="4 5" id="KW-0456">Lyase</keyword>
<dbReference type="Gene3D" id="3.20.20.70">
    <property type="entry name" value="Aldolase class I"/>
    <property type="match status" value="1"/>
</dbReference>
<evidence type="ECO:0000313" key="9">
    <source>
        <dbReference type="EMBL" id="RIX28968.1"/>
    </source>
</evidence>
<dbReference type="SUPFAM" id="SSF51569">
    <property type="entry name" value="Aldolase"/>
    <property type="match status" value="1"/>
</dbReference>
<keyword evidence="10" id="KW-1185">Reference proteome</keyword>
<feature type="binding site" evidence="8">
    <location>
        <position position="46"/>
    </location>
    <ligand>
        <name>pyruvate</name>
        <dbReference type="ChEBI" id="CHEBI:15361"/>
    </ligand>
</feature>
<dbReference type="GO" id="GO:0008840">
    <property type="term" value="F:4-hydroxy-tetrahydrodipicolinate synthase activity"/>
    <property type="evidence" value="ECO:0007669"/>
    <property type="project" value="TreeGrafter"/>
</dbReference>
<dbReference type="PIRSF" id="PIRSF001365">
    <property type="entry name" value="DHDPS"/>
    <property type="match status" value="1"/>
</dbReference>